<feature type="transmembrane region" description="Helical" evidence="11">
    <location>
        <begin position="238"/>
        <end position="261"/>
    </location>
</feature>
<evidence type="ECO:0000313" key="14">
    <source>
        <dbReference type="Proteomes" id="UP000252770"/>
    </source>
</evidence>
<dbReference type="Proteomes" id="UP000252770">
    <property type="component" value="Unassembled WGS sequence"/>
</dbReference>
<dbReference type="Pfam" id="PF07730">
    <property type="entry name" value="HisKA_3"/>
    <property type="match status" value="1"/>
</dbReference>
<dbReference type="CDD" id="cd16917">
    <property type="entry name" value="HATPase_UhpB-NarQ-NarX-like"/>
    <property type="match status" value="1"/>
</dbReference>
<dbReference type="InterPro" id="IPR003594">
    <property type="entry name" value="HATPase_dom"/>
</dbReference>
<proteinExistence type="predicted"/>
<dbReference type="Gene3D" id="1.20.5.1930">
    <property type="match status" value="1"/>
</dbReference>
<dbReference type="SMART" id="SM00387">
    <property type="entry name" value="HATPase_c"/>
    <property type="match status" value="1"/>
</dbReference>
<keyword evidence="7" id="KW-0067">ATP-binding</keyword>
<keyword evidence="5" id="KW-0547">Nucleotide-binding</keyword>
<keyword evidence="14" id="KW-1185">Reference proteome</keyword>
<feature type="transmembrane region" description="Helical" evidence="11">
    <location>
        <begin position="115"/>
        <end position="133"/>
    </location>
</feature>
<feature type="region of interest" description="Disordered" evidence="10">
    <location>
        <begin position="34"/>
        <end position="106"/>
    </location>
</feature>
<dbReference type="GO" id="GO:0005524">
    <property type="term" value="F:ATP binding"/>
    <property type="evidence" value="ECO:0007669"/>
    <property type="project" value="UniProtKB-KW"/>
</dbReference>
<dbReference type="InterPro" id="IPR011712">
    <property type="entry name" value="Sig_transdc_His_kin_sub3_dim/P"/>
</dbReference>
<feature type="transmembrane region" description="Helical" evidence="11">
    <location>
        <begin position="177"/>
        <end position="203"/>
    </location>
</feature>
<dbReference type="PANTHER" id="PTHR24421">
    <property type="entry name" value="NITRATE/NITRITE SENSOR PROTEIN NARX-RELATED"/>
    <property type="match status" value="1"/>
</dbReference>
<dbReference type="PROSITE" id="PS50109">
    <property type="entry name" value="HIS_KIN"/>
    <property type="match status" value="1"/>
</dbReference>
<feature type="transmembrane region" description="Helical" evidence="11">
    <location>
        <begin position="215"/>
        <end position="231"/>
    </location>
</feature>
<dbReference type="EMBL" id="QOUI01000011">
    <property type="protein sequence ID" value="RCK68431.1"/>
    <property type="molecule type" value="Genomic_DNA"/>
</dbReference>
<evidence type="ECO:0000256" key="2">
    <source>
        <dbReference type="ARBA" id="ARBA00012438"/>
    </source>
</evidence>
<dbReference type="GO" id="GO:0016020">
    <property type="term" value="C:membrane"/>
    <property type="evidence" value="ECO:0007669"/>
    <property type="project" value="InterPro"/>
</dbReference>
<dbReference type="Gene3D" id="3.30.565.10">
    <property type="entry name" value="Histidine kinase-like ATPase, C-terminal domain"/>
    <property type="match status" value="1"/>
</dbReference>
<feature type="compositionally biased region" description="Polar residues" evidence="10">
    <location>
        <begin position="69"/>
        <end position="87"/>
    </location>
</feature>
<feature type="domain" description="Histidine kinase" evidence="12">
    <location>
        <begin position="412"/>
        <end position="497"/>
    </location>
</feature>
<gene>
    <name evidence="13" type="ORF">DT076_16055</name>
</gene>
<evidence type="ECO:0000256" key="7">
    <source>
        <dbReference type="ARBA" id="ARBA00022840"/>
    </source>
</evidence>
<dbReference type="InterPro" id="IPR036890">
    <property type="entry name" value="HATPase_C_sf"/>
</dbReference>
<dbReference type="GO" id="GO:0000155">
    <property type="term" value="F:phosphorelay sensor kinase activity"/>
    <property type="evidence" value="ECO:0007669"/>
    <property type="project" value="InterPro"/>
</dbReference>
<keyword evidence="11" id="KW-0472">Membrane</keyword>
<keyword evidence="6 13" id="KW-0418">Kinase</keyword>
<comment type="catalytic activity">
    <reaction evidence="1">
        <text>ATP + protein L-histidine = ADP + protein N-phospho-L-histidine.</text>
        <dbReference type="EC" id="2.7.13.3"/>
    </reaction>
</comment>
<evidence type="ECO:0000256" key="4">
    <source>
        <dbReference type="ARBA" id="ARBA00022679"/>
    </source>
</evidence>
<evidence type="ECO:0000256" key="9">
    <source>
        <dbReference type="SAM" id="Coils"/>
    </source>
</evidence>
<feature type="transmembrane region" description="Helical" evidence="11">
    <location>
        <begin position="145"/>
        <end position="165"/>
    </location>
</feature>
<sequence>MPRSSAPARRASRPCSRGVVEVVPEVVVLMTSTLGRPTGRRLGRSVASGSTDRWRGGPWPGGRGRTRMASMTATSPPVATRDGTTGSVDPGPEPPVPGCAEPPERPVDRPGARRLPGVLLPVLLLGLSAAAGWATTGELLTREAILASTPSTVLLLATWVLLGLLQDRLRPGSPALVVGFAVHTVLLAVGLWWNPFLCIYAFVGYYEADRLFRGRQVPVVVVVTAVLAAFGQTGGFRGILGVPVLFAVLALVNLAAALVLMRFSHEREQQLRARERAAAELAAAYEENVSLQARLVEQARATGISEERARLSREIHDTVAQGLVAVIRQLEALPGPLDADVRHRVEQAERSARECLLEARRAVQALAPQQLGEGGLGEALGAVVSRWARTHGIVTELDADDAPERSAHPAVLLRVAQEGLSNVARHARAGRVRLRWWATPTEELLQIADDGVGFDPQRVAAGHGLTGMRERLAAVEGRLDVSSAEDAGCTITARVPR</sequence>
<keyword evidence="11" id="KW-1133">Transmembrane helix</keyword>
<evidence type="ECO:0000256" key="5">
    <source>
        <dbReference type="ARBA" id="ARBA00022741"/>
    </source>
</evidence>
<dbReference type="EC" id="2.7.13.3" evidence="2"/>
<dbReference type="InterPro" id="IPR050482">
    <property type="entry name" value="Sensor_HK_TwoCompSys"/>
</dbReference>
<evidence type="ECO:0000313" key="13">
    <source>
        <dbReference type="EMBL" id="RCK68431.1"/>
    </source>
</evidence>
<evidence type="ECO:0000256" key="1">
    <source>
        <dbReference type="ARBA" id="ARBA00000085"/>
    </source>
</evidence>
<dbReference type="AlphaFoldDB" id="A0A367YTX0"/>
<dbReference type="InterPro" id="IPR005467">
    <property type="entry name" value="His_kinase_dom"/>
</dbReference>
<protein>
    <recommendedName>
        <fullName evidence="2">histidine kinase</fullName>
        <ecNumber evidence="2">2.7.13.3</ecNumber>
    </recommendedName>
</protein>
<keyword evidence="3" id="KW-0597">Phosphoprotein</keyword>
<dbReference type="PANTHER" id="PTHR24421:SF10">
    <property type="entry name" value="NITRATE_NITRITE SENSOR PROTEIN NARQ"/>
    <property type="match status" value="1"/>
</dbReference>
<evidence type="ECO:0000256" key="3">
    <source>
        <dbReference type="ARBA" id="ARBA00022553"/>
    </source>
</evidence>
<evidence type="ECO:0000256" key="11">
    <source>
        <dbReference type="SAM" id="Phobius"/>
    </source>
</evidence>
<dbReference type="SUPFAM" id="SSF55874">
    <property type="entry name" value="ATPase domain of HSP90 chaperone/DNA topoisomerase II/histidine kinase"/>
    <property type="match status" value="1"/>
</dbReference>
<keyword evidence="11" id="KW-0812">Transmembrane</keyword>
<name>A0A367YTX0_9ACTN</name>
<dbReference type="GO" id="GO:0046983">
    <property type="term" value="F:protein dimerization activity"/>
    <property type="evidence" value="ECO:0007669"/>
    <property type="project" value="InterPro"/>
</dbReference>
<organism evidence="13 14">
    <name type="scientific">Desertihabitans brevis</name>
    <dbReference type="NCBI Taxonomy" id="2268447"/>
    <lineage>
        <taxon>Bacteria</taxon>
        <taxon>Bacillati</taxon>
        <taxon>Actinomycetota</taxon>
        <taxon>Actinomycetes</taxon>
        <taxon>Propionibacteriales</taxon>
        <taxon>Propionibacteriaceae</taxon>
        <taxon>Desertihabitans</taxon>
    </lineage>
</organism>
<dbReference type="Pfam" id="PF02518">
    <property type="entry name" value="HATPase_c"/>
    <property type="match status" value="1"/>
</dbReference>
<feature type="coiled-coil region" evidence="9">
    <location>
        <begin position="267"/>
        <end position="294"/>
    </location>
</feature>
<keyword evidence="9" id="KW-0175">Coiled coil</keyword>
<accession>A0A367YTX0</accession>
<keyword evidence="8" id="KW-0902">Two-component regulatory system</keyword>
<evidence type="ECO:0000259" key="12">
    <source>
        <dbReference type="PROSITE" id="PS50109"/>
    </source>
</evidence>
<evidence type="ECO:0000256" key="10">
    <source>
        <dbReference type="SAM" id="MobiDB-lite"/>
    </source>
</evidence>
<evidence type="ECO:0000256" key="8">
    <source>
        <dbReference type="ARBA" id="ARBA00023012"/>
    </source>
</evidence>
<reference evidence="13 14" key="1">
    <citation type="submission" date="2018-07" db="EMBL/GenBank/DDBJ databases">
        <title>Desertimonas flava gen. nov. sp. nov.</title>
        <authorList>
            <person name="Liu S."/>
        </authorList>
    </citation>
    <scope>NUCLEOTIDE SEQUENCE [LARGE SCALE GENOMIC DNA]</scope>
    <source>
        <strain evidence="13 14">16Sb5-5</strain>
    </source>
</reference>
<evidence type="ECO:0000256" key="6">
    <source>
        <dbReference type="ARBA" id="ARBA00022777"/>
    </source>
</evidence>
<comment type="caution">
    <text evidence="13">The sequence shown here is derived from an EMBL/GenBank/DDBJ whole genome shotgun (WGS) entry which is preliminary data.</text>
</comment>
<keyword evidence="4" id="KW-0808">Transferase</keyword>